<keyword evidence="2" id="KW-1185">Reference proteome</keyword>
<feature type="non-terminal residue" evidence="1">
    <location>
        <position position="109"/>
    </location>
</feature>
<protein>
    <submittedName>
        <fullName evidence="1">4191_t:CDS:1</fullName>
    </submittedName>
</protein>
<proteinExistence type="predicted"/>
<name>A0A9N9G4G8_9GLOM</name>
<sequence length="109" mass="12384">MPLSNKKKGFYLKEKFLDANESLKSLTITPQKHNKDNYTSKRINTDTIVNFINSDKIKRSDFVMQNHSKDEYSIKNNIKRTDLAIQNAPVEEVDSNGLPIISGIPANTT</sequence>
<reference evidence="1" key="1">
    <citation type="submission" date="2021-06" db="EMBL/GenBank/DDBJ databases">
        <authorList>
            <person name="Kallberg Y."/>
            <person name="Tangrot J."/>
            <person name="Rosling A."/>
        </authorList>
    </citation>
    <scope>NUCLEOTIDE SEQUENCE</scope>
    <source>
        <strain evidence="1">IN212</strain>
    </source>
</reference>
<evidence type="ECO:0000313" key="2">
    <source>
        <dbReference type="Proteomes" id="UP000789396"/>
    </source>
</evidence>
<evidence type="ECO:0000313" key="1">
    <source>
        <dbReference type="EMBL" id="CAG8576486.1"/>
    </source>
</evidence>
<dbReference type="AlphaFoldDB" id="A0A9N9G4G8"/>
<organism evidence="1 2">
    <name type="scientific">Racocetra fulgida</name>
    <dbReference type="NCBI Taxonomy" id="60492"/>
    <lineage>
        <taxon>Eukaryota</taxon>
        <taxon>Fungi</taxon>
        <taxon>Fungi incertae sedis</taxon>
        <taxon>Mucoromycota</taxon>
        <taxon>Glomeromycotina</taxon>
        <taxon>Glomeromycetes</taxon>
        <taxon>Diversisporales</taxon>
        <taxon>Gigasporaceae</taxon>
        <taxon>Racocetra</taxon>
    </lineage>
</organism>
<comment type="caution">
    <text evidence="1">The sequence shown here is derived from an EMBL/GenBank/DDBJ whole genome shotgun (WGS) entry which is preliminary data.</text>
</comment>
<dbReference type="OrthoDB" id="10424889at2759"/>
<dbReference type="EMBL" id="CAJVPZ010006681">
    <property type="protein sequence ID" value="CAG8576486.1"/>
    <property type="molecule type" value="Genomic_DNA"/>
</dbReference>
<gene>
    <name evidence="1" type="ORF">RFULGI_LOCUS5667</name>
</gene>
<accession>A0A9N9G4G8</accession>
<dbReference type="Proteomes" id="UP000789396">
    <property type="component" value="Unassembled WGS sequence"/>
</dbReference>